<name>A0A6G1I2T8_9PEZI</name>
<evidence type="ECO:0000313" key="2">
    <source>
        <dbReference type="EMBL" id="KAF2402377.1"/>
    </source>
</evidence>
<protein>
    <recommendedName>
        <fullName evidence="1">SigF-like NTF2-like domain-containing protein</fullName>
    </recommendedName>
</protein>
<dbReference type="OrthoDB" id="2344312at2759"/>
<dbReference type="PANTHER" id="PTHR35393:SF1">
    <property type="entry name" value="SNOAL-LIKE DOMAIN-CONTAINING PROTEIN"/>
    <property type="match status" value="1"/>
</dbReference>
<dbReference type="AlphaFoldDB" id="A0A6G1I2T8"/>
<dbReference type="Pfam" id="PF24840">
    <property type="entry name" value="NTF2_SigF"/>
    <property type="match status" value="1"/>
</dbReference>
<reference evidence="2" key="1">
    <citation type="journal article" date="2020" name="Stud. Mycol.">
        <title>101 Dothideomycetes genomes: a test case for predicting lifestyles and emergence of pathogens.</title>
        <authorList>
            <person name="Haridas S."/>
            <person name="Albert R."/>
            <person name="Binder M."/>
            <person name="Bloem J."/>
            <person name="Labutti K."/>
            <person name="Salamov A."/>
            <person name="Andreopoulos B."/>
            <person name="Baker S."/>
            <person name="Barry K."/>
            <person name="Bills G."/>
            <person name="Bluhm B."/>
            <person name="Cannon C."/>
            <person name="Castanera R."/>
            <person name="Culley D."/>
            <person name="Daum C."/>
            <person name="Ezra D."/>
            <person name="Gonzalez J."/>
            <person name="Henrissat B."/>
            <person name="Kuo A."/>
            <person name="Liang C."/>
            <person name="Lipzen A."/>
            <person name="Lutzoni F."/>
            <person name="Magnuson J."/>
            <person name="Mondo S."/>
            <person name="Nolan M."/>
            <person name="Ohm R."/>
            <person name="Pangilinan J."/>
            <person name="Park H.-J."/>
            <person name="Ramirez L."/>
            <person name="Alfaro M."/>
            <person name="Sun H."/>
            <person name="Tritt A."/>
            <person name="Yoshinaga Y."/>
            <person name="Zwiers L.-H."/>
            <person name="Turgeon B."/>
            <person name="Goodwin S."/>
            <person name="Spatafora J."/>
            <person name="Crous P."/>
            <person name="Grigoriev I."/>
        </authorList>
    </citation>
    <scope>NUCLEOTIDE SEQUENCE</scope>
    <source>
        <strain evidence="2">CBS 262.69</strain>
    </source>
</reference>
<dbReference type="EMBL" id="ML996691">
    <property type="protein sequence ID" value="KAF2402377.1"/>
    <property type="molecule type" value="Genomic_DNA"/>
</dbReference>
<evidence type="ECO:0000259" key="1">
    <source>
        <dbReference type="Pfam" id="PF24840"/>
    </source>
</evidence>
<evidence type="ECO:0000313" key="3">
    <source>
        <dbReference type="Proteomes" id="UP000799640"/>
    </source>
</evidence>
<feature type="domain" description="SigF-like NTF2-like" evidence="1">
    <location>
        <begin position="1"/>
        <end position="167"/>
    </location>
</feature>
<dbReference type="InterPro" id="IPR057514">
    <property type="entry name" value="NTF2_SigF"/>
</dbReference>
<organism evidence="2 3">
    <name type="scientific">Trichodelitschia bisporula</name>
    <dbReference type="NCBI Taxonomy" id="703511"/>
    <lineage>
        <taxon>Eukaryota</taxon>
        <taxon>Fungi</taxon>
        <taxon>Dikarya</taxon>
        <taxon>Ascomycota</taxon>
        <taxon>Pezizomycotina</taxon>
        <taxon>Dothideomycetes</taxon>
        <taxon>Dothideomycetes incertae sedis</taxon>
        <taxon>Phaeotrichales</taxon>
        <taxon>Phaeotrichaceae</taxon>
        <taxon>Trichodelitschia</taxon>
    </lineage>
</organism>
<sequence length="201" mass="23032">MEEPVNDIPSIIHTLTQSTPSTQRATIEAYFTRDASFTHPFCRTGSFAFSPRFNSRELIIAIYRWYKILSPRIDLEVTSVAYDPASYILYVHIAQGFRIRAVPGYRADVELVTVLRLRQEEGENGLRICSQEDLYQTDHFVRFFWLGGWAVVRLWQVLATAVCVLGALVGWPVTLVEERWEVGVSREVEGKKGTVLKHHES</sequence>
<accession>A0A6G1I2T8</accession>
<gene>
    <name evidence="2" type="ORF">EJ06DRAFT_580641</name>
</gene>
<dbReference type="Proteomes" id="UP000799640">
    <property type="component" value="Unassembled WGS sequence"/>
</dbReference>
<keyword evidence="3" id="KW-1185">Reference proteome</keyword>
<dbReference type="PANTHER" id="PTHR35393">
    <property type="entry name" value="CHROMOSOME 1, WHOLE GENOME SHOTGUN SEQUENCE"/>
    <property type="match status" value="1"/>
</dbReference>
<proteinExistence type="predicted"/>